<dbReference type="SUPFAM" id="SSF55781">
    <property type="entry name" value="GAF domain-like"/>
    <property type="match status" value="1"/>
</dbReference>
<dbReference type="InterPro" id="IPR011006">
    <property type="entry name" value="CheY-like_superfamily"/>
</dbReference>
<dbReference type="PROSITE" id="PS50921">
    <property type="entry name" value="ANTAR"/>
    <property type="match status" value="1"/>
</dbReference>
<feature type="domain" description="ANTAR" evidence="3">
    <location>
        <begin position="165"/>
        <end position="226"/>
    </location>
</feature>
<dbReference type="PIRSF" id="PIRSF036625">
    <property type="entry name" value="GAF_ANTAR"/>
    <property type="match status" value="1"/>
</dbReference>
<dbReference type="Gene3D" id="1.10.10.10">
    <property type="entry name" value="Winged helix-like DNA-binding domain superfamily/Winged helix DNA-binding domain"/>
    <property type="match status" value="1"/>
</dbReference>
<reference evidence="4 5" key="1">
    <citation type="submission" date="2017-07" db="EMBL/GenBank/DDBJ databases">
        <title>Amycolatopsis thailandensis Genome sequencing and assembly.</title>
        <authorList>
            <person name="Kaur N."/>
            <person name="Mayilraj S."/>
        </authorList>
    </citation>
    <scope>NUCLEOTIDE SEQUENCE [LARGE SCALE GENOMIC DNA]</scope>
    <source>
        <strain evidence="4 5">JCM 16380</strain>
    </source>
</reference>
<dbReference type="Proteomes" id="UP000215223">
    <property type="component" value="Unassembled WGS sequence"/>
</dbReference>
<dbReference type="InterPro" id="IPR029016">
    <property type="entry name" value="GAF-like_dom_sf"/>
</dbReference>
<proteinExistence type="predicted"/>
<dbReference type="RefSeq" id="WP_093932308.1">
    <property type="nucleotide sequence ID" value="NZ_NMQT01000013.1"/>
</dbReference>
<dbReference type="OrthoDB" id="3683444at2"/>
<dbReference type="Pfam" id="PF03861">
    <property type="entry name" value="ANTAR"/>
    <property type="match status" value="1"/>
</dbReference>
<evidence type="ECO:0000313" key="5">
    <source>
        <dbReference type="Proteomes" id="UP000215223"/>
    </source>
</evidence>
<gene>
    <name evidence="4" type="ORF">CFP71_03140</name>
</gene>
<keyword evidence="1" id="KW-0805">Transcription regulation</keyword>
<comment type="caution">
    <text evidence="4">The sequence shown here is derived from an EMBL/GenBank/DDBJ whole genome shotgun (WGS) entry which is preliminary data.</text>
</comment>
<dbReference type="EMBL" id="NMQT01000013">
    <property type="protein sequence ID" value="OXM58353.1"/>
    <property type="molecule type" value="Genomic_DNA"/>
</dbReference>
<evidence type="ECO:0000256" key="2">
    <source>
        <dbReference type="ARBA" id="ARBA00023163"/>
    </source>
</evidence>
<evidence type="ECO:0000259" key="3">
    <source>
        <dbReference type="PROSITE" id="PS50921"/>
    </source>
</evidence>
<dbReference type="AlphaFoldDB" id="A0A229SHJ9"/>
<evidence type="ECO:0000313" key="4">
    <source>
        <dbReference type="EMBL" id="OXM58353.1"/>
    </source>
</evidence>
<evidence type="ECO:0000256" key="1">
    <source>
        <dbReference type="ARBA" id="ARBA00023015"/>
    </source>
</evidence>
<dbReference type="Gene3D" id="3.30.450.40">
    <property type="match status" value="1"/>
</dbReference>
<dbReference type="InterPro" id="IPR012074">
    <property type="entry name" value="GAF_ANTAR"/>
</dbReference>
<dbReference type="InterPro" id="IPR005561">
    <property type="entry name" value="ANTAR"/>
</dbReference>
<sequence>MQNRERWVTDTLVELADTLVPALDPTKYWHCVADRYAQLVASSAVHLAAVGDHPVVINTDDRLGTAPLDRILAEEGPGVDSRDGGEQVVNVLLAEATTRWRRLSQAAVSLGYRSIHAFPFSRREDVLGAVTVLTSETTPLPVADLRIAAALADVATIGMLNHQAIAKLTTTTGQLQGALTSRVIIEQAKGLVSARLEISPEAAFLLLRRYARGHNMKIGELCASLMSRRLTVGELTVSPSKAVKAGRRR</sequence>
<organism evidence="4 5">
    <name type="scientific">Amycolatopsis thailandensis</name>
    <dbReference type="NCBI Taxonomy" id="589330"/>
    <lineage>
        <taxon>Bacteria</taxon>
        <taxon>Bacillati</taxon>
        <taxon>Actinomycetota</taxon>
        <taxon>Actinomycetes</taxon>
        <taxon>Pseudonocardiales</taxon>
        <taxon>Pseudonocardiaceae</taxon>
        <taxon>Amycolatopsis</taxon>
    </lineage>
</organism>
<keyword evidence="2" id="KW-0804">Transcription</keyword>
<dbReference type="InterPro" id="IPR036388">
    <property type="entry name" value="WH-like_DNA-bd_sf"/>
</dbReference>
<dbReference type="GO" id="GO:0003723">
    <property type="term" value="F:RNA binding"/>
    <property type="evidence" value="ECO:0007669"/>
    <property type="project" value="InterPro"/>
</dbReference>
<protein>
    <submittedName>
        <fullName evidence="4">ANTAR domain-containing protein</fullName>
    </submittedName>
</protein>
<dbReference type="SMART" id="SM01012">
    <property type="entry name" value="ANTAR"/>
    <property type="match status" value="1"/>
</dbReference>
<accession>A0A229SHJ9</accession>
<name>A0A229SHJ9_9PSEU</name>
<keyword evidence="5" id="KW-1185">Reference proteome</keyword>
<dbReference type="SUPFAM" id="SSF52172">
    <property type="entry name" value="CheY-like"/>
    <property type="match status" value="1"/>
</dbReference>